<organism evidence="3 4">
    <name type="scientific">Tahibacter amnicola</name>
    <dbReference type="NCBI Taxonomy" id="2976241"/>
    <lineage>
        <taxon>Bacteria</taxon>
        <taxon>Pseudomonadati</taxon>
        <taxon>Pseudomonadota</taxon>
        <taxon>Gammaproteobacteria</taxon>
        <taxon>Lysobacterales</taxon>
        <taxon>Rhodanobacteraceae</taxon>
        <taxon>Tahibacter</taxon>
    </lineage>
</organism>
<feature type="region of interest" description="Disordered" evidence="1">
    <location>
        <begin position="1"/>
        <end position="25"/>
    </location>
</feature>
<dbReference type="EMBL" id="CP104694">
    <property type="protein sequence ID" value="UXI67058.1"/>
    <property type="molecule type" value="Genomic_DNA"/>
</dbReference>
<dbReference type="RefSeq" id="WP_261694034.1">
    <property type="nucleotide sequence ID" value="NZ_CP104694.1"/>
</dbReference>
<sequence>MVSPATAPGRLQIDSDIAPTTHGAPPAWPVTPLGPVEYPARGYVALNSHLIRKLRQSRLMSQQDMAHDCGRCNVRVSIATIKRAESGRVVRFRIARELARYFGTPVSHLLATPLPSDARFWPPTLKSDC</sequence>
<proteinExistence type="predicted"/>
<feature type="domain" description="HTH cro/C1-type" evidence="2">
    <location>
        <begin position="51"/>
        <end position="109"/>
    </location>
</feature>
<dbReference type="CDD" id="cd00093">
    <property type="entry name" value="HTH_XRE"/>
    <property type="match status" value="1"/>
</dbReference>
<evidence type="ECO:0000259" key="2">
    <source>
        <dbReference type="PROSITE" id="PS50943"/>
    </source>
</evidence>
<dbReference type="Gene3D" id="1.10.260.40">
    <property type="entry name" value="lambda repressor-like DNA-binding domains"/>
    <property type="match status" value="1"/>
</dbReference>
<evidence type="ECO:0000256" key="1">
    <source>
        <dbReference type="SAM" id="MobiDB-lite"/>
    </source>
</evidence>
<reference evidence="3" key="1">
    <citation type="submission" date="2022-09" db="EMBL/GenBank/DDBJ databases">
        <title>Tahibacter sp. nov., isolated from a fresh water.</title>
        <authorList>
            <person name="Baek J.H."/>
            <person name="Lee J.K."/>
            <person name="Kim J.M."/>
            <person name="Jeon C.O."/>
        </authorList>
    </citation>
    <scope>NUCLEOTIDE SEQUENCE</scope>
    <source>
        <strain evidence="3">W38</strain>
    </source>
</reference>
<dbReference type="InterPro" id="IPR010982">
    <property type="entry name" value="Lambda_DNA-bd_dom_sf"/>
</dbReference>
<dbReference type="Proteomes" id="UP001064632">
    <property type="component" value="Chromosome"/>
</dbReference>
<dbReference type="SUPFAM" id="SSF47413">
    <property type="entry name" value="lambda repressor-like DNA-binding domains"/>
    <property type="match status" value="1"/>
</dbReference>
<evidence type="ECO:0000313" key="4">
    <source>
        <dbReference type="Proteomes" id="UP001064632"/>
    </source>
</evidence>
<dbReference type="Pfam" id="PF01381">
    <property type="entry name" value="HTH_3"/>
    <property type="match status" value="1"/>
</dbReference>
<dbReference type="InterPro" id="IPR001387">
    <property type="entry name" value="Cro/C1-type_HTH"/>
</dbReference>
<accession>A0ABY6BAG6</accession>
<protein>
    <submittedName>
        <fullName evidence="3">Helix-turn-helix transcriptional regulator</fullName>
    </submittedName>
</protein>
<evidence type="ECO:0000313" key="3">
    <source>
        <dbReference type="EMBL" id="UXI67058.1"/>
    </source>
</evidence>
<name>A0ABY6BAG6_9GAMM</name>
<keyword evidence="4" id="KW-1185">Reference proteome</keyword>
<dbReference type="SMART" id="SM00530">
    <property type="entry name" value="HTH_XRE"/>
    <property type="match status" value="1"/>
</dbReference>
<dbReference type="PROSITE" id="PS50943">
    <property type="entry name" value="HTH_CROC1"/>
    <property type="match status" value="1"/>
</dbReference>
<gene>
    <name evidence="3" type="ORF">N4264_20235</name>
</gene>